<keyword evidence="1" id="KW-0479">Metal-binding</keyword>
<accession>A0A9W9AEJ9</accession>
<dbReference type="PROSITE" id="PS50157">
    <property type="entry name" value="ZINC_FINGER_C2H2_2"/>
    <property type="match status" value="1"/>
</dbReference>
<protein>
    <recommendedName>
        <fullName evidence="3">C2H2-type domain-containing protein</fullName>
    </recommendedName>
</protein>
<evidence type="ECO:0000313" key="4">
    <source>
        <dbReference type="EMBL" id="KAJ4480966.1"/>
    </source>
</evidence>
<keyword evidence="1" id="KW-0863">Zinc-finger</keyword>
<name>A0A9W9AEJ9_9AGAR</name>
<sequence length="379" mass="42485">MEKWFNEPLDEGPVTTSTPPSSPPSSSTSLLTSSSYTNHPSFTSVSPSYSSVFTPTVAAPSSENMQMFPMRWNNSYEDFAQGGVAVEPQYSGVTRGAMQAVRTFENSFDYSSMQGPYAAYASPGLHRSQENRTSPVYVDRRQNSTFPLSLYIHQPRSQASSSQSSLNQPILVPSFNYSSGTVNGQQFPGNYFACQSQDHCADDAQAQYMDAEQVPLANSATSGRRVTKKRTHSNDDDEGQPGKRSKHSTPDEPEICHIRHKNKTQCGYMFKVDGSDRNEHLREHVEAQIDAKVEKFGPGDRLIKATIKLQCQWSKDGPSRCKNSFTGDRSLNRHYKTHLRPQPCPIRDCEIKYVTTREDSLKKHLREVHGLDDISEVHQ</sequence>
<feature type="region of interest" description="Disordered" evidence="2">
    <location>
        <begin position="1"/>
        <end position="37"/>
    </location>
</feature>
<dbReference type="Proteomes" id="UP001150266">
    <property type="component" value="Unassembled WGS sequence"/>
</dbReference>
<dbReference type="InterPro" id="IPR013087">
    <property type="entry name" value="Znf_C2H2_type"/>
</dbReference>
<organism evidence="4 5">
    <name type="scientific">Lentinula aciculospora</name>
    <dbReference type="NCBI Taxonomy" id="153920"/>
    <lineage>
        <taxon>Eukaryota</taxon>
        <taxon>Fungi</taxon>
        <taxon>Dikarya</taxon>
        <taxon>Basidiomycota</taxon>
        <taxon>Agaricomycotina</taxon>
        <taxon>Agaricomycetes</taxon>
        <taxon>Agaricomycetidae</taxon>
        <taxon>Agaricales</taxon>
        <taxon>Marasmiineae</taxon>
        <taxon>Omphalotaceae</taxon>
        <taxon>Lentinula</taxon>
    </lineage>
</organism>
<feature type="compositionally biased region" description="Low complexity" evidence="2">
    <location>
        <begin position="15"/>
        <end position="37"/>
    </location>
</feature>
<keyword evidence="5" id="KW-1185">Reference proteome</keyword>
<reference evidence="4" key="1">
    <citation type="submission" date="2022-08" db="EMBL/GenBank/DDBJ databases">
        <title>A Global Phylogenomic Analysis of the Shiitake Genus Lentinula.</title>
        <authorList>
            <consortium name="DOE Joint Genome Institute"/>
            <person name="Sierra-Patev S."/>
            <person name="Min B."/>
            <person name="Naranjo-Ortiz M."/>
            <person name="Looney B."/>
            <person name="Konkel Z."/>
            <person name="Slot J.C."/>
            <person name="Sakamoto Y."/>
            <person name="Steenwyk J.L."/>
            <person name="Rokas A."/>
            <person name="Carro J."/>
            <person name="Camarero S."/>
            <person name="Ferreira P."/>
            <person name="Molpeceres G."/>
            <person name="Ruiz-Duenas F.J."/>
            <person name="Serrano A."/>
            <person name="Henrissat B."/>
            <person name="Drula E."/>
            <person name="Hughes K.W."/>
            <person name="Mata J.L."/>
            <person name="Ishikawa N.K."/>
            <person name="Vargas-Isla R."/>
            <person name="Ushijima S."/>
            <person name="Smith C.A."/>
            <person name="Ahrendt S."/>
            <person name="Andreopoulos W."/>
            <person name="He G."/>
            <person name="Labutti K."/>
            <person name="Lipzen A."/>
            <person name="Ng V."/>
            <person name="Riley R."/>
            <person name="Sandor L."/>
            <person name="Barry K."/>
            <person name="Martinez A.T."/>
            <person name="Xiao Y."/>
            <person name="Gibbons J.G."/>
            <person name="Terashima K."/>
            <person name="Grigoriev I.V."/>
            <person name="Hibbett D.S."/>
        </authorList>
    </citation>
    <scope>NUCLEOTIDE SEQUENCE</scope>
    <source>
        <strain evidence="4">JLM2183</strain>
    </source>
</reference>
<dbReference type="GO" id="GO:0008270">
    <property type="term" value="F:zinc ion binding"/>
    <property type="evidence" value="ECO:0007669"/>
    <property type="project" value="UniProtKB-KW"/>
</dbReference>
<evidence type="ECO:0000256" key="2">
    <source>
        <dbReference type="SAM" id="MobiDB-lite"/>
    </source>
</evidence>
<comment type="caution">
    <text evidence="4">The sequence shown here is derived from an EMBL/GenBank/DDBJ whole genome shotgun (WGS) entry which is preliminary data.</text>
</comment>
<dbReference type="AlphaFoldDB" id="A0A9W9AEJ9"/>
<dbReference type="Gene3D" id="3.30.160.60">
    <property type="entry name" value="Classic Zinc Finger"/>
    <property type="match status" value="1"/>
</dbReference>
<feature type="region of interest" description="Disordered" evidence="2">
    <location>
        <begin position="214"/>
        <end position="254"/>
    </location>
</feature>
<keyword evidence="1" id="KW-0862">Zinc</keyword>
<gene>
    <name evidence="4" type="ORF">J3R30DRAFT_2383644</name>
</gene>
<evidence type="ECO:0000256" key="1">
    <source>
        <dbReference type="PROSITE-ProRule" id="PRU00042"/>
    </source>
</evidence>
<evidence type="ECO:0000259" key="3">
    <source>
        <dbReference type="PROSITE" id="PS50157"/>
    </source>
</evidence>
<feature type="domain" description="C2H2-type" evidence="3">
    <location>
        <begin position="309"/>
        <end position="343"/>
    </location>
</feature>
<dbReference type="EMBL" id="JAOTPV010000006">
    <property type="protein sequence ID" value="KAJ4480966.1"/>
    <property type="molecule type" value="Genomic_DNA"/>
</dbReference>
<dbReference type="SMART" id="SM00355">
    <property type="entry name" value="ZnF_C2H2"/>
    <property type="match status" value="2"/>
</dbReference>
<evidence type="ECO:0000313" key="5">
    <source>
        <dbReference type="Proteomes" id="UP001150266"/>
    </source>
</evidence>
<proteinExistence type="predicted"/>